<dbReference type="InterPro" id="IPR008963">
    <property type="entry name" value="Purple_acid_Pase-like_N"/>
</dbReference>
<dbReference type="SUPFAM" id="SSF49363">
    <property type="entry name" value="Purple acid phosphatase, N-terminal domain"/>
    <property type="match status" value="1"/>
</dbReference>
<dbReference type="InterPro" id="IPR025733">
    <property type="entry name" value="PAPs_C"/>
</dbReference>
<dbReference type="Pfam" id="PF16656">
    <property type="entry name" value="Pur_ac_phosph_N"/>
    <property type="match status" value="1"/>
</dbReference>
<name>A0A0C9QVC6_9CONI</name>
<protein>
    <recommendedName>
        <fullName evidence="5">Purple acid phosphatase</fullName>
        <ecNumber evidence="5">3.1.3.2</ecNumber>
    </recommendedName>
</protein>
<dbReference type="Pfam" id="PF14008">
    <property type="entry name" value="Metallophos_C"/>
    <property type="match status" value="1"/>
</dbReference>
<dbReference type="InterPro" id="IPR029052">
    <property type="entry name" value="Metallo-depent_PP-like"/>
</dbReference>
<dbReference type="SUPFAM" id="SSF56300">
    <property type="entry name" value="Metallo-dependent phosphatases"/>
    <property type="match status" value="1"/>
</dbReference>
<comment type="catalytic activity">
    <reaction evidence="5">
        <text>a phosphate monoester + H2O = an alcohol + phosphate</text>
        <dbReference type="Rhea" id="RHEA:15017"/>
        <dbReference type="ChEBI" id="CHEBI:15377"/>
        <dbReference type="ChEBI" id="CHEBI:30879"/>
        <dbReference type="ChEBI" id="CHEBI:43474"/>
        <dbReference type="ChEBI" id="CHEBI:67140"/>
        <dbReference type="EC" id="3.1.3.2"/>
    </reaction>
</comment>
<evidence type="ECO:0000259" key="6">
    <source>
        <dbReference type="Pfam" id="PF00149"/>
    </source>
</evidence>
<dbReference type="PANTHER" id="PTHR22953">
    <property type="entry name" value="ACID PHOSPHATASE RELATED"/>
    <property type="match status" value="1"/>
</dbReference>
<keyword evidence="2" id="KW-0732">Signal</keyword>
<dbReference type="CDD" id="cd00839">
    <property type="entry name" value="MPP_PAPs"/>
    <property type="match status" value="1"/>
</dbReference>
<evidence type="ECO:0000313" key="9">
    <source>
        <dbReference type="EMBL" id="JAG88645.1"/>
    </source>
</evidence>
<evidence type="ECO:0000256" key="1">
    <source>
        <dbReference type="ARBA" id="ARBA00008723"/>
    </source>
</evidence>
<proteinExistence type="inferred from homology"/>
<reference evidence="9" key="1">
    <citation type="submission" date="2015-02" db="EMBL/GenBank/DDBJ databases">
        <title>A transcriptome of Wollemia nobilis - a relic of Gondwana.</title>
        <authorList>
            <person name="Chia J.Y."/>
            <person name="Leong Y.S."/>
            <person name="Abdul Karim S."/>
            <person name="Wan Azmi N."/>
            <person name="Hercus R."/>
            <person name="Croft L."/>
        </authorList>
    </citation>
    <scope>NUCLEOTIDE SEQUENCE</scope>
    <source>
        <strain evidence="9">MaeBrown</strain>
        <tissue evidence="9">Leaf</tissue>
    </source>
</reference>
<sequence length="393" mass="44585">MRVSWITEDVDVPSLVEYGSSSGQYTSSAEGNSTSYSFFFYKSGKIHHVVIGPLEANRVYYYRCGGYGQEYTLKTPPTQLPVAFAIAGDLGQTNWTKSTLEHVREMEHDVFLLPGDLSYADWNQPFWDTFGKLVAPLASTRPWMVTEGNHEYEGIPIIMKDPFKAYNARWRMSYEESGSSSNLFYSFEVAGVHVLMLGSYADFQKGSEQYKWLQGDLKRVDKARTPWLIALVHASWYNTNEAHMGEGEEMRKAMEELLYAANVDMVFAGHVHAYERFTRVYNNKADARGPIHITIGDGGNREGLASKFINPKPELSVLREASFGHGELRVCNATHAHWSWHRNQDVESVVSDQVWIENLSTSSTGYGCRSESLEKGNGYNYINRPCDSRHEDL</sequence>
<dbReference type="GO" id="GO:0046872">
    <property type="term" value="F:metal ion binding"/>
    <property type="evidence" value="ECO:0007669"/>
    <property type="project" value="InterPro"/>
</dbReference>
<dbReference type="Gene3D" id="3.60.21.10">
    <property type="match status" value="1"/>
</dbReference>
<evidence type="ECO:0000256" key="4">
    <source>
        <dbReference type="ARBA" id="ARBA00023180"/>
    </source>
</evidence>
<accession>A0A0C9QVC6</accession>
<feature type="domain" description="Purple acid phosphatase N-terminal" evidence="8">
    <location>
        <begin position="1"/>
        <end position="72"/>
    </location>
</feature>
<dbReference type="InterPro" id="IPR041792">
    <property type="entry name" value="MPP_PAP"/>
</dbReference>
<evidence type="ECO:0000259" key="8">
    <source>
        <dbReference type="Pfam" id="PF16656"/>
    </source>
</evidence>
<evidence type="ECO:0000256" key="5">
    <source>
        <dbReference type="RuleBase" id="RU361203"/>
    </source>
</evidence>
<keyword evidence="3 5" id="KW-0378">Hydrolase</keyword>
<dbReference type="AlphaFoldDB" id="A0A0C9QVC6"/>
<dbReference type="GO" id="GO:0003993">
    <property type="term" value="F:acid phosphatase activity"/>
    <property type="evidence" value="ECO:0007669"/>
    <property type="project" value="UniProtKB-EC"/>
</dbReference>
<evidence type="ECO:0000256" key="2">
    <source>
        <dbReference type="ARBA" id="ARBA00022729"/>
    </source>
</evidence>
<dbReference type="Gene3D" id="2.60.40.380">
    <property type="entry name" value="Purple acid phosphatase-like, N-terminal"/>
    <property type="match status" value="1"/>
</dbReference>
<evidence type="ECO:0000259" key="7">
    <source>
        <dbReference type="Pfam" id="PF14008"/>
    </source>
</evidence>
<dbReference type="InterPro" id="IPR039331">
    <property type="entry name" value="PAPs-like"/>
</dbReference>
<keyword evidence="4" id="KW-0325">Glycoprotein</keyword>
<feature type="domain" description="Calcineurin-like phosphoesterase" evidence="6">
    <location>
        <begin position="84"/>
        <end position="274"/>
    </location>
</feature>
<feature type="domain" description="Purple acid phosphatase C-terminal" evidence="7">
    <location>
        <begin position="289"/>
        <end position="346"/>
    </location>
</feature>
<comment type="similarity">
    <text evidence="1 5">Belongs to the metallophosphoesterase superfamily. Purple acid phosphatase family.</text>
</comment>
<dbReference type="PANTHER" id="PTHR22953:SF7">
    <property type="entry name" value="PURPLE ACID PHOSPHATASE 22"/>
    <property type="match status" value="1"/>
</dbReference>
<organism evidence="9">
    <name type="scientific">Wollemia nobilis</name>
    <dbReference type="NCBI Taxonomy" id="56998"/>
    <lineage>
        <taxon>Eukaryota</taxon>
        <taxon>Viridiplantae</taxon>
        <taxon>Streptophyta</taxon>
        <taxon>Embryophyta</taxon>
        <taxon>Tracheophyta</taxon>
        <taxon>Spermatophyta</taxon>
        <taxon>Pinopsida</taxon>
        <taxon>Pinidae</taxon>
        <taxon>Conifers II</taxon>
        <taxon>Araucariales</taxon>
        <taxon>Araucariaceae</taxon>
        <taxon>Wollemia</taxon>
    </lineage>
</organism>
<dbReference type="EC" id="3.1.3.2" evidence="5"/>
<dbReference type="InterPro" id="IPR015914">
    <property type="entry name" value="PAPs_N"/>
</dbReference>
<dbReference type="Pfam" id="PF00149">
    <property type="entry name" value="Metallophos"/>
    <property type="match status" value="1"/>
</dbReference>
<dbReference type="EMBL" id="GCHU01006477">
    <property type="protein sequence ID" value="JAG88645.1"/>
    <property type="molecule type" value="Transcribed_RNA"/>
</dbReference>
<dbReference type="InterPro" id="IPR004843">
    <property type="entry name" value="Calcineurin-like_PHP"/>
</dbReference>
<evidence type="ECO:0000256" key="3">
    <source>
        <dbReference type="ARBA" id="ARBA00022801"/>
    </source>
</evidence>